<reference evidence="2" key="1">
    <citation type="journal article" date="2019" name="Int. J. Syst. Evol. Microbiol.">
        <title>The Global Catalogue of Microorganisms (GCM) 10K type strain sequencing project: providing services to taxonomists for standard genome sequencing and annotation.</title>
        <authorList>
            <consortium name="The Broad Institute Genomics Platform"/>
            <consortium name="The Broad Institute Genome Sequencing Center for Infectious Disease"/>
            <person name="Wu L."/>
            <person name="Ma J."/>
        </authorList>
    </citation>
    <scope>NUCLEOTIDE SEQUENCE [LARGE SCALE GENOMIC DNA]</scope>
    <source>
        <strain evidence="2">CECT 8979</strain>
    </source>
</reference>
<evidence type="ECO:0000313" key="2">
    <source>
        <dbReference type="Proteomes" id="UP001595812"/>
    </source>
</evidence>
<proteinExistence type="predicted"/>
<sequence length="273" mass="31438">MVLHFKRFFVLGMALLSAQLGFSQLGFSHELGVIVGPVQFRSDYGQRLNEENNIGNTGYGIGLIHYINFSYRADCNCYTADTYFNDHFKLRSEISYNQTNLDHFGKWVDPSLTSENAERLRRHSGQANNFDIGMQLEYFPFSIRAFSSHRGAWGPFISLGAHYTTSSPKAFTDYTSVNGVQDNNVFNPNNIYQPWIAASQGEYPIDLDQINAWSVVTSVGTRYKLTILSDLMIDLRFQYYFSDWIDGFNHKLPSNKFNDVLVWLNFGYIYYLD</sequence>
<keyword evidence="2" id="KW-1185">Reference proteome</keyword>
<accession>A0ABV8AD97</accession>
<dbReference type="Gene3D" id="2.40.160.20">
    <property type="match status" value="1"/>
</dbReference>
<dbReference type="NCBIfam" id="NF047659">
    <property type="entry name" value="THC0290_0291_fam"/>
    <property type="match status" value="1"/>
</dbReference>
<name>A0ABV8AD97_9FLAO</name>
<dbReference type="Proteomes" id="UP001595812">
    <property type="component" value="Unassembled WGS sequence"/>
</dbReference>
<organism evidence="1 2">
    <name type="scientific">Winogradskyella maritima</name>
    <dbReference type="NCBI Taxonomy" id="1517766"/>
    <lineage>
        <taxon>Bacteria</taxon>
        <taxon>Pseudomonadati</taxon>
        <taxon>Bacteroidota</taxon>
        <taxon>Flavobacteriia</taxon>
        <taxon>Flavobacteriales</taxon>
        <taxon>Flavobacteriaceae</taxon>
        <taxon>Winogradskyella</taxon>
    </lineage>
</organism>
<dbReference type="RefSeq" id="WP_386096586.1">
    <property type="nucleotide sequence ID" value="NZ_JBHSAT010000004.1"/>
</dbReference>
<protein>
    <submittedName>
        <fullName evidence="1">Glutamate dehydrogenase</fullName>
    </submittedName>
</protein>
<evidence type="ECO:0000313" key="1">
    <source>
        <dbReference type="EMBL" id="MFC3876037.1"/>
    </source>
</evidence>
<gene>
    <name evidence="1" type="ORF">ACFOSX_02235</name>
</gene>
<comment type="caution">
    <text evidence="1">The sequence shown here is derived from an EMBL/GenBank/DDBJ whole genome shotgun (WGS) entry which is preliminary data.</text>
</comment>
<dbReference type="EMBL" id="JBHSAT010000004">
    <property type="protein sequence ID" value="MFC3876037.1"/>
    <property type="molecule type" value="Genomic_DNA"/>
</dbReference>